<dbReference type="RefSeq" id="WP_091247286.1">
    <property type="nucleotide sequence ID" value="NZ_FMCU01000008.1"/>
</dbReference>
<dbReference type="OrthoDB" id="9771802at2"/>
<protein>
    <recommendedName>
        <fullName evidence="3">Circularly permuted ATP-grasp type 2</fullName>
    </recommendedName>
</protein>
<organism evidence="1 2">
    <name type="scientific">Micromonospora matsumotoense</name>
    <dbReference type="NCBI Taxonomy" id="121616"/>
    <lineage>
        <taxon>Bacteria</taxon>
        <taxon>Bacillati</taxon>
        <taxon>Actinomycetota</taxon>
        <taxon>Actinomycetes</taxon>
        <taxon>Micromonosporales</taxon>
        <taxon>Micromonosporaceae</taxon>
        <taxon>Micromonospora</taxon>
    </lineage>
</organism>
<sequence length="458" mass="49144">MTGTELIDWPAALVVAHAAVSRAAETERAVGAALAAGPVFRNRDFPLSPVPVLVRSEPAERLAPLLARYVALLGRVGALYRARADVRAFYALDPAADRLIAADRALGDAPWVCRLDGYLEAGTERLRVLENNADSPAGTLFTARINATVATVVRDLSARETPLAGLTYTGEDRFLDSLRAAGRSAAAREPGRCADPRRIAVLQPVDAPNRESVELVARMRSVGVDAFLADPGSVEVDGDRVRFAGRPADLCWNKVNTVSWLRLCAEPGFVARWERAVRDTSMVHVNPFGARYVAENKLTLAFVQQPEFADLFTADERALVAGLLPWTRKVTPEAVDDDGAPLADRLLADPRGFVLKEAYDIRGDGVTIGHDCPPGRWQEAVAAALRDGHVVQRRVVPTSYPVVVPGVGRVCALPISLDTYLLGGQVAGFGAKASRNSKINIFQGGQKLAVHVVSGGAR</sequence>
<keyword evidence="2" id="KW-1185">Reference proteome</keyword>
<dbReference type="AlphaFoldDB" id="A0A1C4Z6K0"/>
<evidence type="ECO:0000313" key="2">
    <source>
        <dbReference type="Proteomes" id="UP000198797"/>
    </source>
</evidence>
<proteinExistence type="predicted"/>
<evidence type="ECO:0008006" key="3">
    <source>
        <dbReference type="Google" id="ProtNLM"/>
    </source>
</evidence>
<dbReference type="EMBL" id="FMCU01000008">
    <property type="protein sequence ID" value="SCF28526.1"/>
    <property type="molecule type" value="Genomic_DNA"/>
</dbReference>
<name>A0A1C4Z6K0_9ACTN</name>
<evidence type="ECO:0000313" key="1">
    <source>
        <dbReference type="EMBL" id="SCF28526.1"/>
    </source>
</evidence>
<gene>
    <name evidence="1" type="ORF">GA0070216_108201</name>
</gene>
<dbReference type="SUPFAM" id="SSF56059">
    <property type="entry name" value="Glutathione synthetase ATP-binding domain-like"/>
    <property type="match status" value="1"/>
</dbReference>
<dbReference type="Proteomes" id="UP000198797">
    <property type="component" value="Unassembled WGS sequence"/>
</dbReference>
<reference evidence="2" key="1">
    <citation type="submission" date="2016-06" db="EMBL/GenBank/DDBJ databases">
        <authorList>
            <person name="Varghese N."/>
            <person name="Submissions Spin"/>
        </authorList>
    </citation>
    <scope>NUCLEOTIDE SEQUENCE [LARGE SCALE GENOMIC DNA]</scope>
    <source>
        <strain evidence="2">DSM 44100</strain>
    </source>
</reference>
<accession>A0A1C4Z6K0</accession>
<dbReference type="STRING" id="121616.GA0070216_108201"/>